<dbReference type="Proteomes" id="UP000828390">
    <property type="component" value="Unassembled WGS sequence"/>
</dbReference>
<keyword evidence="2" id="KW-1185">Reference proteome</keyword>
<sequence>MTVCIYVKSDNILSQDIGKRFLDYIKTVDTWAKTSRIELAFDDSKYKSLIFSSFISELDKLVTLTVERKLSKVFEVVERLLASGIEVVEMSDHVDNSSKVLPGQTKEFAGERMKDTNSLVHQAPGEQMITRDEKKNRKTSLATGFESNIVLVEGIKPNTTRHQLRQDLQDIFHKHSPHLIFCDQKAVAHLVFTNDQVVKSVCGSSASIKGLVLKEHPKMVLRDFVYKINKDECQKLHESGIREFLCKLLKEPYFRCCAIDANGNIPVYSQTMYGIHYIKSILNDFALKSYENVSELKYDFFNAKFAAYIHGPDNTDGELSYVDGTVKLVCRKSDLVKHDTIITKLINY</sequence>
<name>A0A9D4EWE8_DREPO</name>
<proteinExistence type="predicted"/>
<comment type="caution">
    <text evidence="1">The sequence shown here is derived from an EMBL/GenBank/DDBJ whole genome shotgun (WGS) entry which is preliminary data.</text>
</comment>
<reference evidence="1" key="1">
    <citation type="journal article" date="2019" name="bioRxiv">
        <title>The Genome of the Zebra Mussel, Dreissena polymorpha: A Resource for Invasive Species Research.</title>
        <authorList>
            <person name="McCartney M.A."/>
            <person name="Auch B."/>
            <person name="Kono T."/>
            <person name="Mallez S."/>
            <person name="Zhang Y."/>
            <person name="Obille A."/>
            <person name="Becker A."/>
            <person name="Abrahante J.E."/>
            <person name="Garbe J."/>
            <person name="Badalamenti J.P."/>
            <person name="Herman A."/>
            <person name="Mangelson H."/>
            <person name="Liachko I."/>
            <person name="Sullivan S."/>
            <person name="Sone E.D."/>
            <person name="Koren S."/>
            <person name="Silverstein K.A.T."/>
            <person name="Beckman K.B."/>
            <person name="Gohl D.M."/>
        </authorList>
    </citation>
    <scope>NUCLEOTIDE SEQUENCE</scope>
    <source>
        <strain evidence="1">Duluth1</strain>
        <tissue evidence="1">Whole animal</tissue>
    </source>
</reference>
<dbReference type="AlphaFoldDB" id="A0A9D4EWE8"/>
<dbReference type="OrthoDB" id="6151472at2759"/>
<accession>A0A9D4EWE8</accession>
<organism evidence="1 2">
    <name type="scientific">Dreissena polymorpha</name>
    <name type="common">Zebra mussel</name>
    <name type="synonym">Mytilus polymorpha</name>
    <dbReference type="NCBI Taxonomy" id="45954"/>
    <lineage>
        <taxon>Eukaryota</taxon>
        <taxon>Metazoa</taxon>
        <taxon>Spiralia</taxon>
        <taxon>Lophotrochozoa</taxon>
        <taxon>Mollusca</taxon>
        <taxon>Bivalvia</taxon>
        <taxon>Autobranchia</taxon>
        <taxon>Heteroconchia</taxon>
        <taxon>Euheterodonta</taxon>
        <taxon>Imparidentia</taxon>
        <taxon>Neoheterodontei</taxon>
        <taxon>Myida</taxon>
        <taxon>Dreissenoidea</taxon>
        <taxon>Dreissenidae</taxon>
        <taxon>Dreissena</taxon>
    </lineage>
</organism>
<dbReference type="EMBL" id="JAIWYP010000008">
    <property type="protein sequence ID" value="KAH3786944.1"/>
    <property type="molecule type" value="Genomic_DNA"/>
</dbReference>
<reference evidence="1" key="2">
    <citation type="submission" date="2020-11" db="EMBL/GenBank/DDBJ databases">
        <authorList>
            <person name="McCartney M.A."/>
            <person name="Auch B."/>
            <person name="Kono T."/>
            <person name="Mallez S."/>
            <person name="Becker A."/>
            <person name="Gohl D.M."/>
            <person name="Silverstein K.A.T."/>
            <person name="Koren S."/>
            <person name="Bechman K.B."/>
            <person name="Herman A."/>
            <person name="Abrahante J.E."/>
            <person name="Garbe J."/>
        </authorList>
    </citation>
    <scope>NUCLEOTIDE SEQUENCE</scope>
    <source>
        <strain evidence="1">Duluth1</strain>
        <tissue evidence="1">Whole animal</tissue>
    </source>
</reference>
<gene>
    <name evidence="1" type="ORF">DPMN_165062</name>
</gene>
<evidence type="ECO:0000313" key="1">
    <source>
        <dbReference type="EMBL" id="KAH3786944.1"/>
    </source>
</evidence>
<evidence type="ECO:0000313" key="2">
    <source>
        <dbReference type="Proteomes" id="UP000828390"/>
    </source>
</evidence>
<protein>
    <submittedName>
        <fullName evidence="1">Uncharacterized protein</fullName>
    </submittedName>
</protein>